<organism evidence="2 3">
    <name type="scientific">Solanum commersonii</name>
    <name type="common">Commerson's wild potato</name>
    <name type="synonym">Commerson's nightshade</name>
    <dbReference type="NCBI Taxonomy" id="4109"/>
    <lineage>
        <taxon>Eukaryota</taxon>
        <taxon>Viridiplantae</taxon>
        <taxon>Streptophyta</taxon>
        <taxon>Embryophyta</taxon>
        <taxon>Tracheophyta</taxon>
        <taxon>Spermatophyta</taxon>
        <taxon>Magnoliopsida</taxon>
        <taxon>eudicotyledons</taxon>
        <taxon>Gunneridae</taxon>
        <taxon>Pentapetalae</taxon>
        <taxon>asterids</taxon>
        <taxon>lamiids</taxon>
        <taxon>Solanales</taxon>
        <taxon>Solanaceae</taxon>
        <taxon>Solanoideae</taxon>
        <taxon>Solaneae</taxon>
        <taxon>Solanum</taxon>
    </lineage>
</organism>
<evidence type="ECO:0000256" key="1">
    <source>
        <dbReference type="SAM" id="MobiDB-lite"/>
    </source>
</evidence>
<feature type="region of interest" description="Disordered" evidence="1">
    <location>
        <begin position="1"/>
        <end position="20"/>
    </location>
</feature>
<reference evidence="2 3" key="1">
    <citation type="submission" date="2020-09" db="EMBL/GenBank/DDBJ databases">
        <title>De no assembly of potato wild relative species, Solanum commersonii.</title>
        <authorList>
            <person name="Cho K."/>
        </authorList>
    </citation>
    <scope>NUCLEOTIDE SEQUENCE [LARGE SCALE GENOMIC DNA]</scope>
    <source>
        <strain evidence="2">LZ3.2</strain>
        <tissue evidence="2">Leaf</tissue>
    </source>
</reference>
<dbReference type="AlphaFoldDB" id="A0A9J6A6N7"/>
<accession>A0A9J6A6N7</accession>
<name>A0A9J6A6N7_SOLCO</name>
<evidence type="ECO:0000313" key="3">
    <source>
        <dbReference type="Proteomes" id="UP000824120"/>
    </source>
</evidence>
<sequence length="108" mass="12414">MGRYDARVGETESTQELASSHMLLDGSLRAKRLIMVVVKEQDNMGPLPRPLKRIKSVEKRSSRRTTEQFREAVPCHPIIQSTTMLKAEGFEDLKKKRVSSSRIWTWVS</sequence>
<feature type="compositionally biased region" description="Basic and acidic residues" evidence="1">
    <location>
        <begin position="1"/>
        <end position="10"/>
    </location>
</feature>
<dbReference type="Proteomes" id="UP000824120">
    <property type="component" value="Chromosome 2"/>
</dbReference>
<keyword evidence="3" id="KW-1185">Reference proteome</keyword>
<comment type="caution">
    <text evidence="2">The sequence shown here is derived from an EMBL/GenBank/DDBJ whole genome shotgun (WGS) entry which is preliminary data.</text>
</comment>
<protein>
    <submittedName>
        <fullName evidence="2">Uncharacterized protein</fullName>
    </submittedName>
</protein>
<evidence type="ECO:0000313" key="2">
    <source>
        <dbReference type="EMBL" id="KAG5620040.1"/>
    </source>
</evidence>
<proteinExistence type="predicted"/>
<dbReference type="EMBL" id="JACXVP010000002">
    <property type="protein sequence ID" value="KAG5620040.1"/>
    <property type="molecule type" value="Genomic_DNA"/>
</dbReference>
<gene>
    <name evidence="2" type="ORF">H5410_005258</name>
</gene>